<reference evidence="2" key="1">
    <citation type="submission" date="2021-12" db="EMBL/GenBank/DDBJ databases">
        <title>Convergent genome expansion in fungi linked to evolution of root-endophyte symbiosis.</title>
        <authorList>
            <consortium name="DOE Joint Genome Institute"/>
            <person name="Ke Y.-H."/>
            <person name="Bonito G."/>
            <person name="Liao H.-L."/>
            <person name="Looney B."/>
            <person name="Rojas-Flechas A."/>
            <person name="Nash J."/>
            <person name="Hameed K."/>
            <person name="Schadt C."/>
            <person name="Martin F."/>
            <person name="Crous P.W."/>
            <person name="Miettinen O."/>
            <person name="Magnuson J.K."/>
            <person name="Labbe J."/>
            <person name="Jacobson D."/>
            <person name="Doktycz M.J."/>
            <person name="Veneault-Fourrey C."/>
            <person name="Kuo A."/>
            <person name="Mondo S."/>
            <person name="Calhoun S."/>
            <person name="Riley R."/>
            <person name="Ohm R."/>
            <person name="LaButti K."/>
            <person name="Andreopoulos B."/>
            <person name="Pangilinan J."/>
            <person name="Nolan M."/>
            <person name="Tritt A."/>
            <person name="Clum A."/>
            <person name="Lipzen A."/>
            <person name="Daum C."/>
            <person name="Barry K."/>
            <person name="Grigoriev I.V."/>
            <person name="Vilgalys R."/>
        </authorList>
    </citation>
    <scope>NUCLEOTIDE SEQUENCE</scope>
    <source>
        <strain evidence="2">PMI_201</strain>
    </source>
</reference>
<protein>
    <submittedName>
        <fullName evidence="2">Uncharacterized protein</fullName>
    </submittedName>
</protein>
<evidence type="ECO:0000256" key="1">
    <source>
        <dbReference type="SAM" id="MobiDB-lite"/>
    </source>
</evidence>
<accession>A0AAD4KZK7</accession>
<evidence type="ECO:0000313" key="3">
    <source>
        <dbReference type="Proteomes" id="UP001201262"/>
    </source>
</evidence>
<evidence type="ECO:0000313" key="2">
    <source>
        <dbReference type="EMBL" id="KAH8703514.1"/>
    </source>
</evidence>
<gene>
    <name evidence="2" type="ORF">BGW36DRAFT_369447</name>
</gene>
<feature type="compositionally biased region" description="Basic and acidic residues" evidence="1">
    <location>
        <begin position="53"/>
        <end position="65"/>
    </location>
</feature>
<sequence>MPIPNTTQHQGHDTITNISDGPYGKAFEQPRTPPPVPQARRSATMSVIDEYSQNDHSDNGPDDGGKSNQGYPISRSPPPL</sequence>
<dbReference type="GeneID" id="70245425"/>
<proteinExistence type="predicted"/>
<feature type="region of interest" description="Disordered" evidence="1">
    <location>
        <begin position="1"/>
        <end position="80"/>
    </location>
</feature>
<feature type="non-terminal residue" evidence="2">
    <location>
        <position position="80"/>
    </location>
</feature>
<comment type="caution">
    <text evidence="2">The sequence shown here is derived from an EMBL/GenBank/DDBJ whole genome shotgun (WGS) entry which is preliminary data.</text>
</comment>
<feature type="compositionally biased region" description="Polar residues" evidence="1">
    <location>
        <begin position="1"/>
        <end position="19"/>
    </location>
</feature>
<dbReference type="RefSeq" id="XP_046076532.1">
    <property type="nucleotide sequence ID" value="XM_046215138.1"/>
</dbReference>
<organism evidence="2 3">
    <name type="scientific">Talaromyces proteolyticus</name>
    <dbReference type="NCBI Taxonomy" id="1131652"/>
    <lineage>
        <taxon>Eukaryota</taxon>
        <taxon>Fungi</taxon>
        <taxon>Dikarya</taxon>
        <taxon>Ascomycota</taxon>
        <taxon>Pezizomycotina</taxon>
        <taxon>Eurotiomycetes</taxon>
        <taxon>Eurotiomycetidae</taxon>
        <taxon>Eurotiales</taxon>
        <taxon>Trichocomaceae</taxon>
        <taxon>Talaromyces</taxon>
        <taxon>Talaromyces sect. Bacilispori</taxon>
    </lineage>
</organism>
<dbReference type="Proteomes" id="UP001201262">
    <property type="component" value="Unassembled WGS sequence"/>
</dbReference>
<dbReference type="EMBL" id="JAJTJA010000002">
    <property type="protein sequence ID" value="KAH8703514.1"/>
    <property type="molecule type" value="Genomic_DNA"/>
</dbReference>
<dbReference type="AlphaFoldDB" id="A0AAD4KZK7"/>
<keyword evidence="3" id="KW-1185">Reference proteome</keyword>
<name>A0AAD4KZK7_9EURO</name>